<accession>A0A1I6HYH4</accession>
<feature type="domain" description="GmrSD restriction endonucleases N-terminal" evidence="1">
    <location>
        <begin position="44"/>
        <end position="191"/>
    </location>
</feature>
<protein>
    <recommendedName>
        <fullName evidence="1">GmrSD restriction endonucleases N-terminal domain-containing protein</fullName>
    </recommendedName>
</protein>
<name>A0A1I6HYH4_9FIRM</name>
<dbReference type="OrthoDB" id="9770340at2"/>
<evidence type="ECO:0000259" key="1">
    <source>
        <dbReference type="Pfam" id="PF03235"/>
    </source>
</evidence>
<dbReference type="PANTHER" id="PTHR39639:SF1">
    <property type="entry name" value="DUF262 DOMAIN-CONTAINING PROTEIN"/>
    <property type="match status" value="1"/>
</dbReference>
<keyword evidence="3" id="KW-1185">Reference proteome</keyword>
<dbReference type="EMBL" id="FOYZ01000001">
    <property type="protein sequence ID" value="SFR59487.1"/>
    <property type="molecule type" value="Genomic_DNA"/>
</dbReference>
<dbReference type="InterPro" id="IPR004919">
    <property type="entry name" value="GmrSD_N"/>
</dbReference>
<evidence type="ECO:0000313" key="3">
    <source>
        <dbReference type="Proteomes" id="UP000199659"/>
    </source>
</evidence>
<gene>
    <name evidence="2" type="ORF">SAMN05661086_00401</name>
</gene>
<evidence type="ECO:0000313" key="2">
    <source>
        <dbReference type="EMBL" id="SFR59487.1"/>
    </source>
</evidence>
<dbReference type="Pfam" id="PF03235">
    <property type="entry name" value="GmrSD_N"/>
    <property type="match status" value="1"/>
</dbReference>
<dbReference type="PANTHER" id="PTHR39639">
    <property type="entry name" value="CHROMOSOME 16, WHOLE GENOME SHOTGUN SEQUENCE"/>
    <property type="match status" value="1"/>
</dbReference>
<proteinExistence type="predicted"/>
<dbReference type="AlphaFoldDB" id="A0A1I6HYH4"/>
<organism evidence="2 3">
    <name type="scientific">Anaeromicropila populeti</name>
    <dbReference type="NCBI Taxonomy" id="37658"/>
    <lineage>
        <taxon>Bacteria</taxon>
        <taxon>Bacillati</taxon>
        <taxon>Bacillota</taxon>
        <taxon>Clostridia</taxon>
        <taxon>Lachnospirales</taxon>
        <taxon>Lachnospiraceae</taxon>
        <taxon>Anaeromicropila</taxon>
    </lineage>
</organism>
<sequence>MAVQYEDDINIENAEELDLLEYSDTSDYPVFKSVRVTKKDFSIFELFRRYENGRLILEVDFQRKNVWGDKQKSELIESILMGLPLPIFYFKQQDDTIYVVVDGKQRLSTLFDFLGNKFELKNLKILSFLNGRKFNDLVENLGIYQTQLEDYQVYSHVILPPTPDKVLFDIFDRVNRGGTKLNKQEIRNALYHGNGFKMLKRITESSEFVMATRITEEKDSRMKGSYLLTRFLAFYLLFNNKLRDDKETYIYNGDIDSLLEKTLKYLNSVPKDMLEQLEKLTIACLQKSYKILGQGAFRRDINKSKPINMNIFETTMYLMTLINIDGDKRILTEIYEKIYRTITKSDFINAIGNSRDNKNKVYQRFDMIRKIAEEI</sequence>
<dbReference type="Proteomes" id="UP000199659">
    <property type="component" value="Unassembled WGS sequence"/>
</dbReference>
<dbReference type="STRING" id="37658.SAMN05661086_00401"/>
<dbReference type="RefSeq" id="WP_092559017.1">
    <property type="nucleotide sequence ID" value="NZ_FOYZ01000001.1"/>
</dbReference>
<reference evidence="2 3" key="1">
    <citation type="submission" date="2016-10" db="EMBL/GenBank/DDBJ databases">
        <authorList>
            <person name="de Groot N.N."/>
        </authorList>
    </citation>
    <scope>NUCLEOTIDE SEQUENCE [LARGE SCALE GENOMIC DNA]</scope>
    <source>
        <strain evidence="2 3">743A</strain>
    </source>
</reference>